<dbReference type="GO" id="GO:0004467">
    <property type="term" value="F:long-chain fatty acid-CoA ligase activity"/>
    <property type="evidence" value="ECO:0007669"/>
    <property type="project" value="TreeGrafter"/>
</dbReference>
<evidence type="ECO:0000256" key="3">
    <source>
        <dbReference type="ARBA" id="ARBA00023098"/>
    </source>
</evidence>
<dbReference type="Pfam" id="PF23562">
    <property type="entry name" value="AMP-binding_C_3"/>
    <property type="match status" value="1"/>
</dbReference>
<evidence type="ECO:0000259" key="4">
    <source>
        <dbReference type="Pfam" id="PF00501"/>
    </source>
</evidence>
<proteinExistence type="predicted"/>
<evidence type="ECO:0000313" key="5">
    <source>
        <dbReference type="EMBL" id="RXJ83933.1"/>
    </source>
</evidence>
<protein>
    <submittedName>
        <fullName evidence="5">AMP-dependent synthetase</fullName>
    </submittedName>
</protein>
<dbReference type="Pfam" id="PF00501">
    <property type="entry name" value="AMP-binding"/>
    <property type="match status" value="1"/>
</dbReference>
<reference evidence="5 6" key="1">
    <citation type="submission" date="2017-10" db="EMBL/GenBank/DDBJ databases">
        <title>Genomics of the genus Arcobacter.</title>
        <authorList>
            <person name="Perez-Cataluna A."/>
            <person name="Figueras M.J."/>
        </authorList>
    </citation>
    <scope>NUCLEOTIDE SEQUENCE [LARGE SCALE GENOMIC DNA]</scope>
    <source>
        <strain evidence="5 6">F26</strain>
    </source>
</reference>
<dbReference type="SUPFAM" id="SSF56801">
    <property type="entry name" value="Acetyl-CoA synthetase-like"/>
    <property type="match status" value="1"/>
</dbReference>
<dbReference type="PANTHER" id="PTHR43272">
    <property type="entry name" value="LONG-CHAIN-FATTY-ACID--COA LIGASE"/>
    <property type="match status" value="1"/>
</dbReference>
<dbReference type="RefSeq" id="WP_128986690.1">
    <property type="nucleotide sequence ID" value="NZ_PDJZ01000007.1"/>
</dbReference>
<comment type="caution">
    <text evidence="5">The sequence shown here is derived from an EMBL/GenBank/DDBJ whole genome shotgun (WGS) entry which is preliminary data.</text>
</comment>
<dbReference type="Proteomes" id="UP000290870">
    <property type="component" value="Unassembled WGS sequence"/>
</dbReference>
<dbReference type="PANTHER" id="PTHR43272:SF32">
    <property type="entry name" value="AMP-DEPENDENT SYNTHETASE_LIGASE DOMAIN-CONTAINING PROTEIN"/>
    <property type="match status" value="1"/>
</dbReference>
<keyword evidence="3" id="KW-0443">Lipid metabolism</keyword>
<dbReference type="AlphaFoldDB" id="A0A4Q0ZCC7"/>
<evidence type="ECO:0000313" key="6">
    <source>
        <dbReference type="Proteomes" id="UP000290870"/>
    </source>
</evidence>
<dbReference type="CDD" id="cd05907">
    <property type="entry name" value="VL_LC_FACS_like"/>
    <property type="match status" value="1"/>
</dbReference>
<dbReference type="EMBL" id="PDJZ01000007">
    <property type="protein sequence ID" value="RXJ83933.1"/>
    <property type="molecule type" value="Genomic_DNA"/>
</dbReference>
<organism evidence="5 6">
    <name type="scientific">Arcobacter cloacae</name>
    <dbReference type="NCBI Taxonomy" id="1054034"/>
    <lineage>
        <taxon>Bacteria</taxon>
        <taxon>Pseudomonadati</taxon>
        <taxon>Campylobacterota</taxon>
        <taxon>Epsilonproteobacteria</taxon>
        <taxon>Campylobacterales</taxon>
        <taxon>Arcobacteraceae</taxon>
        <taxon>Arcobacter</taxon>
    </lineage>
</organism>
<dbReference type="OrthoDB" id="9765680at2"/>
<sequence>MQTYNFKTYSELFIHICSLENEYFLNYLSNEKYTNISTTDFKNKVICLSLALKDMGIKKGNTVGIFAKSSPFWLIFDFAIHEVGAISVPIFANISSENLNFEIKDSAMKYMFIDSQERLKDIEEKNSHLTFITHNFCIKEPNFYNFDEILVIGKQICDSTGFTPFEANPNDIFSIIYTSGNTGTPKGVMLSHKNIVSQLHDINKLIDLPQSEVALSLLPLAHIFERTVMSYYLSRGISIYFVDDILNVANLMKVVKPTIMTVVPRLLEKIFNKIKAQILEKPFFSKVIASLAFSYALKENLDKSSILFKIYDKLVYSKFREIFGSRVEKLVSGGAPLSKEIAIFFVNIGVPVYQGYGLTEFSPVISTNYPNANKVDSCGKVIPSAQIKITQDSELLVRGDSLMLGYLNQEELTAKTIDKDGWLHTGDVAYLDEDGYLYIKSRVKEIFKTSTGEYVNAVFIEQQLSKNKYIEFAVVIAQNKKYTTALLFVDKEKYNLAKKVNNNLTIEEYYKRSDIIEAISKHIKNINKNLNQWEKIVDFRVITNDISIETGELTPSMKIARNKIEEKYENIINSMYEEKK</sequence>
<dbReference type="InterPro" id="IPR000873">
    <property type="entry name" value="AMP-dep_synth/lig_dom"/>
</dbReference>
<evidence type="ECO:0000256" key="1">
    <source>
        <dbReference type="ARBA" id="ARBA00022598"/>
    </source>
</evidence>
<evidence type="ECO:0000256" key="2">
    <source>
        <dbReference type="ARBA" id="ARBA00022832"/>
    </source>
</evidence>
<dbReference type="GO" id="GO:0016020">
    <property type="term" value="C:membrane"/>
    <property type="evidence" value="ECO:0007669"/>
    <property type="project" value="TreeGrafter"/>
</dbReference>
<dbReference type="InterPro" id="IPR042099">
    <property type="entry name" value="ANL_N_sf"/>
</dbReference>
<accession>A0A4Q0ZCC7</accession>
<dbReference type="Gene3D" id="3.40.50.12780">
    <property type="entry name" value="N-terminal domain of ligase-like"/>
    <property type="match status" value="1"/>
</dbReference>
<feature type="domain" description="AMP-dependent synthetase/ligase" evidence="4">
    <location>
        <begin position="31"/>
        <end position="407"/>
    </location>
</feature>
<keyword evidence="1" id="KW-0436">Ligase</keyword>
<gene>
    <name evidence="5" type="ORF">CRU90_07615</name>
</gene>
<name>A0A4Q0ZCC7_9BACT</name>
<keyword evidence="2" id="KW-0276">Fatty acid metabolism</keyword>